<dbReference type="SMART" id="SM00354">
    <property type="entry name" value="HTH_LACI"/>
    <property type="match status" value="1"/>
</dbReference>
<dbReference type="Pfam" id="PF13377">
    <property type="entry name" value="Peripla_BP_3"/>
    <property type="match status" value="1"/>
</dbReference>
<dbReference type="SUPFAM" id="SSF53822">
    <property type="entry name" value="Periplasmic binding protein-like I"/>
    <property type="match status" value="1"/>
</dbReference>
<evidence type="ECO:0000313" key="6">
    <source>
        <dbReference type="Proteomes" id="UP000640335"/>
    </source>
</evidence>
<dbReference type="InterPro" id="IPR000843">
    <property type="entry name" value="HTH_LacI"/>
</dbReference>
<dbReference type="Gene3D" id="3.40.50.2300">
    <property type="match status" value="2"/>
</dbReference>
<dbReference type="SUPFAM" id="SSF47413">
    <property type="entry name" value="lambda repressor-like DNA-binding domains"/>
    <property type="match status" value="1"/>
</dbReference>
<evidence type="ECO:0000256" key="2">
    <source>
        <dbReference type="ARBA" id="ARBA00023125"/>
    </source>
</evidence>
<organism evidence="5 6">
    <name type="scientific">Clostridium gallinarum</name>
    <dbReference type="NCBI Taxonomy" id="2762246"/>
    <lineage>
        <taxon>Bacteria</taxon>
        <taxon>Bacillati</taxon>
        <taxon>Bacillota</taxon>
        <taxon>Clostridia</taxon>
        <taxon>Eubacteriales</taxon>
        <taxon>Clostridiaceae</taxon>
        <taxon>Clostridium</taxon>
    </lineage>
</organism>
<keyword evidence="1" id="KW-0805">Transcription regulation</keyword>
<dbReference type="InterPro" id="IPR028082">
    <property type="entry name" value="Peripla_BP_I"/>
</dbReference>
<dbReference type="InterPro" id="IPR046335">
    <property type="entry name" value="LacI/GalR-like_sensor"/>
</dbReference>
<dbReference type="PROSITE" id="PS50932">
    <property type="entry name" value="HTH_LACI_2"/>
    <property type="match status" value="1"/>
</dbReference>
<evidence type="ECO:0000256" key="3">
    <source>
        <dbReference type="ARBA" id="ARBA00023163"/>
    </source>
</evidence>
<evidence type="ECO:0000256" key="1">
    <source>
        <dbReference type="ARBA" id="ARBA00023015"/>
    </source>
</evidence>
<keyword evidence="6" id="KW-1185">Reference proteome</keyword>
<dbReference type="Proteomes" id="UP000640335">
    <property type="component" value="Unassembled WGS sequence"/>
</dbReference>
<dbReference type="Pfam" id="PF00356">
    <property type="entry name" value="LacI"/>
    <property type="match status" value="1"/>
</dbReference>
<dbReference type="Gene3D" id="1.10.260.40">
    <property type="entry name" value="lambda repressor-like DNA-binding domains"/>
    <property type="match status" value="1"/>
</dbReference>
<dbReference type="RefSeq" id="WP_191750217.1">
    <property type="nucleotide sequence ID" value="NZ_JACSQZ010000033.1"/>
</dbReference>
<dbReference type="EMBL" id="JACSQZ010000033">
    <property type="protein sequence ID" value="MBD7915456.1"/>
    <property type="molecule type" value="Genomic_DNA"/>
</dbReference>
<comment type="caution">
    <text evidence="5">The sequence shown here is derived from an EMBL/GenBank/DDBJ whole genome shotgun (WGS) entry which is preliminary data.</text>
</comment>
<reference evidence="5 6" key="1">
    <citation type="submission" date="2020-08" db="EMBL/GenBank/DDBJ databases">
        <title>A Genomic Blueprint of the Chicken Gut Microbiome.</title>
        <authorList>
            <person name="Gilroy R."/>
            <person name="Ravi A."/>
            <person name="Getino M."/>
            <person name="Pursley I."/>
            <person name="Horton D.L."/>
            <person name="Alikhan N.-F."/>
            <person name="Baker D."/>
            <person name="Gharbi K."/>
            <person name="Hall N."/>
            <person name="Watson M."/>
            <person name="Adriaenssens E.M."/>
            <person name="Foster-Nyarko E."/>
            <person name="Jarju S."/>
            <person name="Secka A."/>
            <person name="Antonio M."/>
            <person name="Oren A."/>
            <person name="Chaudhuri R."/>
            <person name="La Ragione R.M."/>
            <person name="Hildebrand F."/>
            <person name="Pallen M.J."/>
        </authorList>
    </citation>
    <scope>NUCLEOTIDE SEQUENCE [LARGE SCALE GENOMIC DNA]</scope>
    <source>
        <strain evidence="5 6">Sa3CUN1</strain>
    </source>
</reference>
<dbReference type="PANTHER" id="PTHR30146">
    <property type="entry name" value="LACI-RELATED TRANSCRIPTIONAL REPRESSOR"/>
    <property type="match status" value="1"/>
</dbReference>
<keyword evidence="3" id="KW-0804">Transcription</keyword>
<evidence type="ECO:0000313" key="5">
    <source>
        <dbReference type="EMBL" id="MBD7915456.1"/>
    </source>
</evidence>
<name>A0ABR8Q4V1_9CLOT</name>
<keyword evidence="2 5" id="KW-0238">DNA-binding</keyword>
<accession>A0ABR8Q4V1</accession>
<dbReference type="PANTHER" id="PTHR30146:SF149">
    <property type="entry name" value="HTH-TYPE TRANSCRIPTIONAL REGULATOR EBGR"/>
    <property type="match status" value="1"/>
</dbReference>
<dbReference type="CDD" id="cd01544">
    <property type="entry name" value="PBP1_GalR"/>
    <property type="match status" value="1"/>
</dbReference>
<dbReference type="InterPro" id="IPR010982">
    <property type="entry name" value="Lambda_DNA-bd_dom_sf"/>
</dbReference>
<evidence type="ECO:0000259" key="4">
    <source>
        <dbReference type="PROSITE" id="PS50932"/>
    </source>
</evidence>
<gene>
    <name evidence="5" type="ORF">H9660_09885</name>
</gene>
<sequence length="337" mass="38347">MATLKQIGDKVGVSLATVSRVLNNDSGLLVSDETKEQILKVAAELNYKTAKQRRGKISNKKIHIIGIVEMYDVVKQLQDPYYLFLKSIVEKKAFENNIRLVKLFKEDNSYEILEDAELEGIIAIGKFSEEEVLNLSERTSKIVFIDSSPNDELYDSVKINYELGVKQGLDYFIELGHKEIGFIGEEFTLGDNKIPTKDDRLKFFIEYMKDKEIYNDDYVINSEMTAEGGYKAIVEYINNQKTMPTAFFTANDAIASGVIKGLREKKINVPNEVSIIGFNDTVLSQYTNPPLTAIRVHIEHLGEVAIELILERLNNRNYAKKIIIPSEFILRNSVMKI</sequence>
<feature type="domain" description="HTH lacI-type" evidence="4">
    <location>
        <begin position="2"/>
        <end position="58"/>
    </location>
</feature>
<proteinExistence type="predicted"/>
<dbReference type="GO" id="GO:0003677">
    <property type="term" value="F:DNA binding"/>
    <property type="evidence" value="ECO:0007669"/>
    <property type="project" value="UniProtKB-KW"/>
</dbReference>
<protein>
    <submittedName>
        <fullName evidence="5">LacI family DNA-binding transcriptional regulator</fullName>
    </submittedName>
</protein>
<dbReference type="CDD" id="cd01392">
    <property type="entry name" value="HTH_LacI"/>
    <property type="match status" value="1"/>
</dbReference>